<sequence>MVINALHDFKKYRPSSRRGDREGGTERGNGWRWKVGMIQVGVQNKKSFHGTACHILGFMHQPEKDLPEAVSKRTRPHKRLEACSPPHHSNITSPAVPINLKIIRYLLSTTYSHVTTDDAGHRAQQLGWNLDTMFGATLNERQYGILIDAGIRTAEVELHSEFNINRNGGLSMSSPRSEDDCDGLADIPSRNGVSAAMELVVGVKNVDKRSRRIILVRLRA</sequence>
<accession>A0AA39QL11</accession>
<dbReference type="EMBL" id="JAUEPU010000003">
    <property type="protein sequence ID" value="KAK0503614.1"/>
    <property type="molecule type" value="Genomic_DNA"/>
</dbReference>
<evidence type="ECO:0000313" key="2">
    <source>
        <dbReference type="Proteomes" id="UP001175228"/>
    </source>
</evidence>
<name>A0AA39QL11_9AGAR</name>
<proteinExistence type="predicted"/>
<dbReference type="AlphaFoldDB" id="A0AA39QL11"/>
<organism evidence="1 2">
    <name type="scientific">Armillaria luteobubalina</name>
    <dbReference type="NCBI Taxonomy" id="153913"/>
    <lineage>
        <taxon>Eukaryota</taxon>
        <taxon>Fungi</taxon>
        <taxon>Dikarya</taxon>
        <taxon>Basidiomycota</taxon>
        <taxon>Agaricomycotina</taxon>
        <taxon>Agaricomycetes</taxon>
        <taxon>Agaricomycetidae</taxon>
        <taxon>Agaricales</taxon>
        <taxon>Marasmiineae</taxon>
        <taxon>Physalacriaceae</taxon>
        <taxon>Armillaria</taxon>
    </lineage>
</organism>
<gene>
    <name evidence="1" type="ORF">EDD18DRAFT_1098965</name>
</gene>
<evidence type="ECO:0000313" key="1">
    <source>
        <dbReference type="EMBL" id="KAK0503614.1"/>
    </source>
</evidence>
<keyword evidence="2" id="KW-1185">Reference proteome</keyword>
<comment type="caution">
    <text evidence="1">The sequence shown here is derived from an EMBL/GenBank/DDBJ whole genome shotgun (WGS) entry which is preliminary data.</text>
</comment>
<protein>
    <submittedName>
        <fullName evidence="1">Uncharacterized protein</fullName>
    </submittedName>
</protein>
<reference evidence="1" key="1">
    <citation type="submission" date="2023-06" db="EMBL/GenBank/DDBJ databases">
        <authorList>
            <consortium name="Lawrence Berkeley National Laboratory"/>
            <person name="Ahrendt S."/>
            <person name="Sahu N."/>
            <person name="Indic B."/>
            <person name="Wong-Bajracharya J."/>
            <person name="Merenyi Z."/>
            <person name="Ke H.-M."/>
            <person name="Monk M."/>
            <person name="Kocsube S."/>
            <person name="Drula E."/>
            <person name="Lipzen A."/>
            <person name="Balint B."/>
            <person name="Henrissat B."/>
            <person name="Andreopoulos B."/>
            <person name="Martin F.M."/>
            <person name="Harder C.B."/>
            <person name="Rigling D."/>
            <person name="Ford K.L."/>
            <person name="Foster G.D."/>
            <person name="Pangilinan J."/>
            <person name="Papanicolaou A."/>
            <person name="Barry K."/>
            <person name="LaButti K."/>
            <person name="Viragh M."/>
            <person name="Koriabine M."/>
            <person name="Yan M."/>
            <person name="Riley R."/>
            <person name="Champramary S."/>
            <person name="Plett K.L."/>
            <person name="Tsai I.J."/>
            <person name="Slot J."/>
            <person name="Sipos G."/>
            <person name="Plett J."/>
            <person name="Nagy L.G."/>
            <person name="Grigoriev I.V."/>
        </authorList>
    </citation>
    <scope>NUCLEOTIDE SEQUENCE</scope>
    <source>
        <strain evidence="1">HWK02</strain>
    </source>
</reference>
<dbReference type="Proteomes" id="UP001175228">
    <property type="component" value="Unassembled WGS sequence"/>
</dbReference>